<evidence type="ECO:0000313" key="2">
    <source>
        <dbReference type="EMBL" id="PIK61991.1"/>
    </source>
</evidence>
<dbReference type="AlphaFoldDB" id="A0A2G8LP13"/>
<dbReference type="EMBL" id="MRZV01000020">
    <property type="protein sequence ID" value="PIK61991.1"/>
    <property type="molecule type" value="Genomic_DNA"/>
</dbReference>
<proteinExistence type="predicted"/>
<dbReference type="PANTHER" id="PTHR12922">
    <property type="entry name" value="UBIQUINONE BIOSYNTHESIS PROTEIN"/>
    <property type="match status" value="1"/>
</dbReference>
<dbReference type="OrthoDB" id="4249at2759"/>
<dbReference type="STRING" id="307972.A0A2G8LP13"/>
<dbReference type="InterPro" id="IPR007715">
    <property type="entry name" value="Coq4"/>
</dbReference>
<protein>
    <submittedName>
        <fullName evidence="2">Putative ubiquinone biosynthesis protein</fullName>
    </submittedName>
</protein>
<organism evidence="2 3">
    <name type="scientific">Stichopus japonicus</name>
    <name type="common">Sea cucumber</name>
    <dbReference type="NCBI Taxonomy" id="307972"/>
    <lineage>
        <taxon>Eukaryota</taxon>
        <taxon>Metazoa</taxon>
        <taxon>Echinodermata</taxon>
        <taxon>Eleutherozoa</taxon>
        <taxon>Echinozoa</taxon>
        <taxon>Holothuroidea</taxon>
        <taxon>Aspidochirotacea</taxon>
        <taxon>Aspidochirotida</taxon>
        <taxon>Stichopodidae</taxon>
        <taxon>Apostichopus</taxon>
    </lineage>
</organism>
<comment type="caution">
    <text evidence="2">The sequence shown here is derived from an EMBL/GenBank/DDBJ whole genome shotgun (WGS) entry which is preliminary data.</text>
</comment>
<sequence length="121" mass="14000">MVAVLGETTGYLALKRIHSQMINHPEGEQILRERPRINTHTVDMDLLAQLPEGTLGREYQRFMTKNNITSDSRAAVQYVDDGELAYVMQRYREVHDFTIVSWDADDDARRSRGEVVRDGQY</sequence>
<dbReference type="GO" id="GO:0006744">
    <property type="term" value="P:ubiquinone biosynthetic process"/>
    <property type="evidence" value="ECO:0007669"/>
    <property type="project" value="UniProtKB-KW"/>
</dbReference>
<dbReference type="GO" id="GO:0005739">
    <property type="term" value="C:mitochondrion"/>
    <property type="evidence" value="ECO:0007669"/>
    <property type="project" value="TreeGrafter"/>
</dbReference>
<keyword evidence="3" id="KW-1185">Reference proteome</keyword>
<gene>
    <name evidence="2" type="ORF">BSL78_01002</name>
</gene>
<keyword evidence="2" id="KW-0830">Ubiquinone</keyword>
<accession>A0A2G8LP13</accession>
<dbReference type="PANTHER" id="PTHR12922:SF7">
    <property type="entry name" value="UBIQUINONE BIOSYNTHESIS PROTEIN COQ4 HOMOLOG, MITOCHONDRIAL"/>
    <property type="match status" value="1"/>
</dbReference>
<dbReference type="Proteomes" id="UP000230750">
    <property type="component" value="Unassembled WGS sequence"/>
</dbReference>
<keyword evidence="1" id="KW-0831">Ubiquinone biosynthesis</keyword>
<dbReference type="Pfam" id="PF05019">
    <property type="entry name" value="Coq4"/>
    <property type="match status" value="1"/>
</dbReference>
<evidence type="ECO:0000256" key="1">
    <source>
        <dbReference type="ARBA" id="ARBA00022688"/>
    </source>
</evidence>
<name>A0A2G8LP13_STIJA</name>
<reference evidence="2 3" key="1">
    <citation type="journal article" date="2017" name="PLoS Biol.">
        <title>The sea cucumber genome provides insights into morphological evolution and visceral regeneration.</title>
        <authorList>
            <person name="Zhang X."/>
            <person name="Sun L."/>
            <person name="Yuan J."/>
            <person name="Sun Y."/>
            <person name="Gao Y."/>
            <person name="Zhang L."/>
            <person name="Li S."/>
            <person name="Dai H."/>
            <person name="Hamel J.F."/>
            <person name="Liu C."/>
            <person name="Yu Y."/>
            <person name="Liu S."/>
            <person name="Lin W."/>
            <person name="Guo K."/>
            <person name="Jin S."/>
            <person name="Xu P."/>
            <person name="Storey K.B."/>
            <person name="Huan P."/>
            <person name="Zhang T."/>
            <person name="Zhou Y."/>
            <person name="Zhang J."/>
            <person name="Lin C."/>
            <person name="Li X."/>
            <person name="Xing L."/>
            <person name="Huo D."/>
            <person name="Sun M."/>
            <person name="Wang L."/>
            <person name="Mercier A."/>
            <person name="Li F."/>
            <person name="Yang H."/>
            <person name="Xiang J."/>
        </authorList>
    </citation>
    <scope>NUCLEOTIDE SEQUENCE [LARGE SCALE GENOMIC DNA]</scope>
    <source>
        <strain evidence="2">Shaxun</strain>
        <tissue evidence="2">Muscle</tissue>
    </source>
</reference>
<evidence type="ECO:0000313" key="3">
    <source>
        <dbReference type="Proteomes" id="UP000230750"/>
    </source>
</evidence>